<evidence type="ECO:0000313" key="2">
    <source>
        <dbReference type="Proteomes" id="UP000017836"/>
    </source>
</evidence>
<dbReference type="EMBL" id="KI397474">
    <property type="protein sequence ID" value="ERM95610.1"/>
    <property type="molecule type" value="Genomic_DNA"/>
</dbReference>
<keyword evidence="2" id="KW-1185">Reference proteome</keyword>
<dbReference type="HOGENOM" id="CLU_1514360_0_0_1"/>
<evidence type="ECO:0000313" key="1">
    <source>
        <dbReference type="EMBL" id="ERM95610.1"/>
    </source>
</evidence>
<dbReference type="Proteomes" id="UP000017836">
    <property type="component" value="Unassembled WGS sequence"/>
</dbReference>
<organism evidence="1 2">
    <name type="scientific">Amborella trichopoda</name>
    <dbReference type="NCBI Taxonomy" id="13333"/>
    <lineage>
        <taxon>Eukaryota</taxon>
        <taxon>Viridiplantae</taxon>
        <taxon>Streptophyta</taxon>
        <taxon>Embryophyta</taxon>
        <taxon>Tracheophyta</taxon>
        <taxon>Spermatophyta</taxon>
        <taxon>Magnoliopsida</taxon>
        <taxon>Amborellales</taxon>
        <taxon>Amborellaceae</taxon>
        <taxon>Amborella</taxon>
    </lineage>
</organism>
<sequence length="178" mass="20101">SIDWTGVALGPPLDNGSRLDWRPCEGVKGWRHSWVKRMRGWPLSPYRVDQWLGCRSCEWRVWGEFEATPQLKKGRGPRAPLTMDCGLTGGHRVDQWPGCRSCEWRVWGEFEATPQLKKGRGPSANGRATLRKENGGNMFAKNPSPLAKPLATGIMKSSTHMYGEQMDSIGRVSSWFEK</sequence>
<reference evidence="2" key="1">
    <citation type="journal article" date="2013" name="Science">
        <title>The Amborella genome and the evolution of flowering plants.</title>
        <authorList>
            <consortium name="Amborella Genome Project"/>
        </authorList>
    </citation>
    <scope>NUCLEOTIDE SEQUENCE [LARGE SCALE GENOMIC DNA]</scope>
</reference>
<protein>
    <submittedName>
        <fullName evidence="1">Uncharacterized protein</fullName>
    </submittedName>
</protein>
<gene>
    <name evidence="1" type="ORF">AMTR_s00023p00145620</name>
</gene>
<dbReference type="AlphaFoldDB" id="W1NK92"/>
<name>W1NK92_AMBTC</name>
<proteinExistence type="predicted"/>
<feature type="non-terminal residue" evidence="1">
    <location>
        <position position="1"/>
    </location>
</feature>
<accession>W1NK92</accession>